<protein>
    <recommendedName>
        <fullName evidence="1">Glycosyltransferase 2-like domain-containing protein</fullName>
    </recommendedName>
</protein>
<name>A0A0L6U3I1_9FIRM</name>
<feature type="domain" description="Glycosyltransferase 2-like" evidence="1">
    <location>
        <begin position="6"/>
        <end position="163"/>
    </location>
</feature>
<gene>
    <name evidence="2" type="ORF">AKG39_02675</name>
</gene>
<evidence type="ECO:0000259" key="1">
    <source>
        <dbReference type="Pfam" id="PF00535"/>
    </source>
</evidence>
<sequence length="258" mass="30151">MDNHTFVICAYGESQYLEACVLSIVKQSVKEKIVIATSTINDHILGIGKKYNIEILPHSGGSIGKDWNFGYECANSKYVTLVHQDDIYHEKYLEKMLAAMDKNKDTLISFSNYEEIRNNEIVSKNKNLKIKEFLLSIFRISNKNKMIRRRALSMGNPICCPTVTYNKSLLENFRFHMEFSTNLDWAAWEQISQYKGRFIYLSETLMYHRIHAESETSNTINNNKRSEEDLLMLKKFWPSSIAQIIFYFYKKSEKANSL</sequence>
<keyword evidence="3" id="KW-1185">Reference proteome</keyword>
<dbReference type="Pfam" id="PF00535">
    <property type="entry name" value="Glycos_transf_2"/>
    <property type="match status" value="1"/>
</dbReference>
<accession>A0A0L6U3I1</accession>
<dbReference type="PATRIC" id="fig|52689.4.peg.3457"/>
<dbReference type="Gene3D" id="3.90.550.10">
    <property type="entry name" value="Spore Coat Polysaccharide Biosynthesis Protein SpsA, Chain A"/>
    <property type="match status" value="1"/>
</dbReference>
<evidence type="ECO:0000313" key="2">
    <source>
        <dbReference type="EMBL" id="KNZ43078.1"/>
    </source>
</evidence>
<dbReference type="Proteomes" id="UP000036873">
    <property type="component" value="Unassembled WGS sequence"/>
</dbReference>
<reference evidence="3" key="1">
    <citation type="submission" date="2015-07" db="EMBL/GenBank/DDBJ databases">
        <title>Draft genome sequence of Acetobacterium bakii DSM 8293, a potential psychrophilic chemical producer through syngas fermentation.</title>
        <authorList>
            <person name="Song Y."/>
            <person name="Hwang S."/>
            <person name="Cho B.-K."/>
        </authorList>
    </citation>
    <scope>NUCLEOTIDE SEQUENCE [LARGE SCALE GENOMIC DNA]</scope>
    <source>
        <strain evidence="3">DSM 8239</strain>
    </source>
</reference>
<dbReference type="EMBL" id="LGYO01000007">
    <property type="protein sequence ID" value="KNZ43078.1"/>
    <property type="molecule type" value="Genomic_DNA"/>
</dbReference>
<dbReference type="InterPro" id="IPR001173">
    <property type="entry name" value="Glyco_trans_2-like"/>
</dbReference>
<dbReference type="RefSeq" id="WP_201780238.1">
    <property type="nucleotide sequence ID" value="NZ_LGYO01000007.1"/>
</dbReference>
<dbReference type="PANTHER" id="PTHR22916">
    <property type="entry name" value="GLYCOSYLTRANSFERASE"/>
    <property type="match status" value="1"/>
</dbReference>
<dbReference type="PANTHER" id="PTHR22916:SF3">
    <property type="entry name" value="UDP-GLCNAC:BETAGAL BETA-1,3-N-ACETYLGLUCOSAMINYLTRANSFERASE-LIKE PROTEIN 1"/>
    <property type="match status" value="1"/>
</dbReference>
<dbReference type="GO" id="GO:0016758">
    <property type="term" value="F:hexosyltransferase activity"/>
    <property type="evidence" value="ECO:0007669"/>
    <property type="project" value="UniProtKB-ARBA"/>
</dbReference>
<dbReference type="InterPro" id="IPR029044">
    <property type="entry name" value="Nucleotide-diphossugar_trans"/>
</dbReference>
<evidence type="ECO:0000313" key="3">
    <source>
        <dbReference type="Proteomes" id="UP000036873"/>
    </source>
</evidence>
<dbReference type="AlphaFoldDB" id="A0A0L6U3I1"/>
<comment type="caution">
    <text evidence="2">The sequence shown here is derived from an EMBL/GenBank/DDBJ whole genome shotgun (WGS) entry which is preliminary data.</text>
</comment>
<dbReference type="STRING" id="52689.AKG39_02675"/>
<dbReference type="SUPFAM" id="SSF53448">
    <property type="entry name" value="Nucleotide-diphospho-sugar transferases"/>
    <property type="match status" value="1"/>
</dbReference>
<organism evidence="2 3">
    <name type="scientific">Acetobacterium bakii</name>
    <dbReference type="NCBI Taxonomy" id="52689"/>
    <lineage>
        <taxon>Bacteria</taxon>
        <taxon>Bacillati</taxon>
        <taxon>Bacillota</taxon>
        <taxon>Clostridia</taxon>
        <taxon>Eubacteriales</taxon>
        <taxon>Eubacteriaceae</taxon>
        <taxon>Acetobacterium</taxon>
    </lineage>
</organism>
<proteinExistence type="predicted"/>